<reference evidence="2 3" key="1">
    <citation type="submission" date="2017-03" db="EMBL/GenBank/DDBJ databases">
        <title>Genome analysis of strain PAMC 26577.</title>
        <authorList>
            <person name="Oh H.-M."/>
            <person name="Yang J.-A."/>
        </authorList>
    </citation>
    <scope>NUCLEOTIDE SEQUENCE [LARGE SCALE GENOMIC DNA]</scope>
    <source>
        <strain evidence="2 3">PAMC 26577</strain>
    </source>
</reference>
<feature type="compositionally biased region" description="Basic residues" evidence="1">
    <location>
        <begin position="18"/>
        <end position="27"/>
    </location>
</feature>
<dbReference type="AlphaFoldDB" id="A0A242N448"/>
<evidence type="ECO:0000313" key="3">
    <source>
        <dbReference type="Proteomes" id="UP000195221"/>
    </source>
</evidence>
<sequence>MPGVKPGQPRHQPAQRERGRRVHCQCA</sequence>
<evidence type="ECO:0000313" key="2">
    <source>
        <dbReference type="EMBL" id="OTP78343.1"/>
    </source>
</evidence>
<name>A0A242N448_CABSO</name>
<organism evidence="2 3">
    <name type="scientific">Caballeronia sordidicola</name>
    <name type="common">Burkholderia sordidicola</name>
    <dbReference type="NCBI Taxonomy" id="196367"/>
    <lineage>
        <taxon>Bacteria</taxon>
        <taxon>Pseudomonadati</taxon>
        <taxon>Pseudomonadota</taxon>
        <taxon>Betaproteobacteria</taxon>
        <taxon>Burkholderiales</taxon>
        <taxon>Burkholderiaceae</taxon>
        <taxon>Caballeronia</taxon>
    </lineage>
</organism>
<protein>
    <submittedName>
        <fullName evidence="2">Permeases of the drug/metabolite transporter (DMT) superfamily</fullName>
    </submittedName>
</protein>
<dbReference type="EMBL" id="NBTZ01000026">
    <property type="protein sequence ID" value="OTP78343.1"/>
    <property type="molecule type" value="Genomic_DNA"/>
</dbReference>
<evidence type="ECO:0000256" key="1">
    <source>
        <dbReference type="SAM" id="MobiDB-lite"/>
    </source>
</evidence>
<gene>
    <name evidence="2" type="ORF">PAMC26577_06790</name>
</gene>
<accession>A0A242N448</accession>
<feature type="region of interest" description="Disordered" evidence="1">
    <location>
        <begin position="1"/>
        <end position="27"/>
    </location>
</feature>
<comment type="caution">
    <text evidence="2">The sequence shown here is derived from an EMBL/GenBank/DDBJ whole genome shotgun (WGS) entry which is preliminary data.</text>
</comment>
<proteinExistence type="predicted"/>
<dbReference type="Proteomes" id="UP000195221">
    <property type="component" value="Unassembled WGS sequence"/>
</dbReference>